<keyword evidence="12" id="KW-1185">Reference proteome</keyword>
<feature type="binding site" evidence="8">
    <location>
        <position position="239"/>
    </location>
    <ligand>
        <name>Mg(2+)</name>
        <dbReference type="ChEBI" id="CHEBI:18420"/>
    </ligand>
</feature>
<keyword evidence="4 8" id="KW-0460">Magnesium</keyword>
<dbReference type="PROSITE" id="PS51705">
    <property type="entry name" value="G_HFLX"/>
    <property type="match status" value="1"/>
</dbReference>
<dbReference type="InterPro" id="IPR016496">
    <property type="entry name" value="GTPase_HflX"/>
</dbReference>
<dbReference type="Pfam" id="PF16360">
    <property type="entry name" value="GTP-bdg_M"/>
    <property type="match status" value="1"/>
</dbReference>
<dbReference type="Proteomes" id="UP000242329">
    <property type="component" value="Unassembled WGS sequence"/>
</dbReference>
<reference evidence="12" key="1">
    <citation type="submission" date="2016-11" db="EMBL/GenBank/DDBJ databases">
        <authorList>
            <person name="Varghese N."/>
            <person name="Submissions S."/>
        </authorList>
    </citation>
    <scope>NUCLEOTIDE SEQUENCE [LARGE SCALE GENOMIC DNA]</scope>
    <source>
        <strain evidence="12">DSM 11003</strain>
    </source>
</reference>
<feature type="binding site" evidence="7">
    <location>
        <begin position="325"/>
        <end position="328"/>
    </location>
    <ligand>
        <name>GTP</name>
        <dbReference type="ChEBI" id="CHEBI:37565"/>
    </ligand>
</feature>
<keyword evidence="5 6" id="KW-0342">GTP-binding</keyword>
<keyword evidence="1 6" id="KW-0963">Cytoplasm</keyword>
<dbReference type="Pfam" id="PF01926">
    <property type="entry name" value="MMR_HSR1"/>
    <property type="match status" value="1"/>
</dbReference>
<dbReference type="OrthoDB" id="9812272at2"/>
<dbReference type="PRINTS" id="PR00326">
    <property type="entry name" value="GTP1OBG"/>
</dbReference>
<dbReference type="InterPro" id="IPR027417">
    <property type="entry name" value="P-loop_NTPase"/>
</dbReference>
<evidence type="ECO:0000256" key="5">
    <source>
        <dbReference type="ARBA" id="ARBA00023134"/>
    </source>
</evidence>
<dbReference type="Gene3D" id="3.40.50.300">
    <property type="entry name" value="P-loop containing nucleotide triphosphate hydrolases"/>
    <property type="match status" value="1"/>
</dbReference>
<accession>A0A1M5PUR0</accession>
<feature type="binding site" evidence="7">
    <location>
        <begin position="344"/>
        <end position="346"/>
    </location>
    <ligand>
        <name>GTP</name>
        <dbReference type="ChEBI" id="CHEBI:37565"/>
    </ligand>
</feature>
<dbReference type="FunFam" id="3.40.50.11060:FF:000001">
    <property type="entry name" value="GTPase HflX"/>
    <property type="match status" value="1"/>
</dbReference>
<feature type="coiled-coil region" evidence="9">
    <location>
        <begin position="158"/>
        <end position="192"/>
    </location>
</feature>
<comment type="cofactor">
    <cofactor evidence="8">
        <name>Mg(2+)</name>
        <dbReference type="ChEBI" id="CHEBI:18420"/>
    </cofactor>
</comment>
<evidence type="ECO:0000256" key="3">
    <source>
        <dbReference type="ARBA" id="ARBA00022741"/>
    </source>
</evidence>
<dbReference type="InterPro" id="IPR025121">
    <property type="entry name" value="GTPase_HflX_N"/>
</dbReference>
<feature type="binding site" evidence="7">
    <location>
        <begin position="237"/>
        <end position="241"/>
    </location>
    <ligand>
        <name>GTP</name>
        <dbReference type="ChEBI" id="CHEBI:37565"/>
    </ligand>
</feature>
<dbReference type="RefSeq" id="WP_073092448.1">
    <property type="nucleotide sequence ID" value="NZ_FQWY01000026.1"/>
</dbReference>
<evidence type="ECO:0000256" key="2">
    <source>
        <dbReference type="ARBA" id="ARBA00022723"/>
    </source>
</evidence>
<evidence type="ECO:0000313" key="11">
    <source>
        <dbReference type="EMBL" id="SHH05189.1"/>
    </source>
</evidence>
<dbReference type="GO" id="GO:0005737">
    <property type="term" value="C:cytoplasm"/>
    <property type="evidence" value="ECO:0007669"/>
    <property type="project" value="UniProtKB-SubCell"/>
</dbReference>
<gene>
    <name evidence="6" type="primary">hflX</name>
    <name evidence="11" type="ORF">SAMN02745221_01566</name>
</gene>
<dbReference type="GO" id="GO:0043022">
    <property type="term" value="F:ribosome binding"/>
    <property type="evidence" value="ECO:0007669"/>
    <property type="project" value="TreeGrafter"/>
</dbReference>
<evidence type="ECO:0000256" key="9">
    <source>
        <dbReference type="SAM" id="Coils"/>
    </source>
</evidence>
<dbReference type="EMBL" id="FQWY01000026">
    <property type="protein sequence ID" value="SHH05189.1"/>
    <property type="molecule type" value="Genomic_DNA"/>
</dbReference>
<proteinExistence type="inferred from homology"/>
<keyword evidence="3 6" id="KW-0547">Nucleotide-binding</keyword>
<evidence type="ECO:0000256" key="1">
    <source>
        <dbReference type="ARBA" id="ARBA00022490"/>
    </source>
</evidence>
<dbReference type="PANTHER" id="PTHR10229:SF0">
    <property type="entry name" value="GTP-BINDING PROTEIN 6-RELATED"/>
    <property type="match status" value="1"/>
</dbReference>
<evidence type="ECO:0000256" key="8">
    <source>
        <dbReference type="PIRSR" id="PIRSR006809-2"/>
    </source>
</evidence>
<organism evidence="11 12">
    <name type="scientific">Thermosyntropha lipolytica DSM 11003</name>
    <dbReference type="NCBI Taxonomy" id="1123382"/>
    <lineage>
        <taxon>Bacteria</taxon>
        <taxon>Bacillati</taxon>
        <taxon>Bacillota</taxon>
        <taxon>Clostridia</taxon>
        <taxon>Eubacteriales</taxon>
        <taxon>Syntrophomonadaceae</taxon>
        <taxon>Thermosyntropha</taxon>
    </lineage>
</organism>
<dbReference type="PIRSF" id="PIRSF006809">
    <property type="entry name" value="GTP-binding_hflX_prd"/>
    <property type="match status" value="1"/>
</dbReference>
<evidence type="ECO:0000259" key="10">
    <source>
        <dbReference type="PROSITE" id="PS51705"/>
    </source>
</evidence>
<dbReference type="InterPro" id="IPR030394">
    <property type="entry name" value="G_HFLX_dom"/>
</dbReference>
<feature type="binding site" evidence="8">
    <location>
        <position position="212"/>
    </location>
    <ligand>
        <name>Mg(2+)</name>
        <dbReference type="ChEBI" id="CHEBI:18420"/>
    </ligand>
</feature>
<dbReference type="AlphaFoldDB" id="A0A1M5PUR0"/>
<comment type="subcellular location">
    <subcellularLocation>
        <location evidence="6">Cytoplasm</location>
    </subcellularLocation>
    <text evidence="6">May associate with membranes.</text>
</comment>
<evidence type="ECO:0000256" key="7">
    <source>
        <dbReference type="PIRSR" id="PIRSR006809-1"/>
    </source>
</evidence>
<comment type="subunit">
    <text evidence="6">Monomer. Associates with the 50S ribosomal subunit.</text>
</comment>
<dbReference type="CDD" id="cd01878">
    <property type="entry name" value="HflX"/>
    <property type="match status" value="1"/>
</dbReference>
<feature type="binding site" evidence="7">
    <location>
        <begin position="259"/>
        <end position="262"/>
    </location>
    <ligand>
        <name>GTP</name>
        <dbReference type="ChEBI" id="CHEBI:37565"/>
    </ligand>
</feature>
<feature type="domain" description="Hflx-type G" evidence="10">
    <location>
        <begin position="199"/>
        <end position="363"/>
    </location>
</feature>
<keyword evidence="2 8" id="KW-0479">Metal-binding</keyword>
<comment type="similarity">
    <text evidence="6">Belongs to the TRAFAC class OBG-HflX-like GTPase superfamily. HflX GTPase family.</text>
</comment>
<dbReference type="SUPFAM" id="SSF52540">
    <property type="entry name" value="P-loop containing nucleoside triphosphate hydrolases"/>
    <property type="match status" value="1"/>
</dbReference>
<sequence>MEAVKEKAVLVGIRKRGEDDKTFAYRLEELKGLTEAAGGEVVGVLTQAREKPSPSIYIGKGKLEELKHLTAEKEADLVIFDQELSPVQIRNLKEALEGIKIVDRTLLILDIFSQRARSREGILQVELARLNYKLPRLTGKGKEMSRLGGGIGTRGAGEQKLELDKRHIRRRIGEIERQLEKVRKTRELHRKKRQRSGLKEIALVGYTNAGKSTLFNLLCRVLHERKSEEVEADDRLFQTLDTTTRRIKLKGGREVLITDTVGFIQDLPHHLVAAFRSTLEETVYADILLHVVDISDPEYLSKIETVEKVLKDLGADNQEILTVYNKVDLLEGIPHENPNGIYISARTGKGLEVLLEKIAGMLD</sequence>
<dbReference type="Gene3D" id="3.40.50.11060">
    <property type="entry name" value="GTPase HflX, N-terminal domain"/>
    <property type="match status" value="1"/>
</dbReference>
<dbReference type="Gene3D" id="6.10.250.2860">
    <property type="match status" value="1"/>
</dbReference>
<dbReference type="Pfam" id="PF13167">
    <property type="entry name" value="GTP-bdg_N"/>
    <property type="match status" value="1"/>
</dbReference>
<name>A0A1M5PUR0_9FIRM</name>
<evidence type="ECO:0000313" key="12">
    <source>
        <dbReference type="Proteomes" id="UP000242329"/>
    </source>
</evidence>
<dbReference type="HAMAP" id="MF_00900">
    <property type="entry name" value="GTPase_HflX"/>
    <property type="match status" value="1"/>
</dbReference>
<dbReference type="PANTHER" id="PTHR10229">
    <property type="entry name" value="GTP-BINDING PROTEIN HFLX"/>
    <property type="match status" value="1"/>
</dbReference>
<dbReference type="InterPro" id="IPR032305">
    <property type="entry name" value="GTP-bd_M"/>
</dbReference>
<feature type="binding site" evidence="7">
    <location>
        <begin position="205"/>
        <end position="212"/>
    </location>
    <ligand>
        <name>GTP</name>
        <dbReference type="ChEBI" id="CHEBI:37565"/>
    </ligand>
</feature>
<dbReference type="GO" id="GO:0005525">
    <property type="term" value="F:GTP binding"/>
    <property type="evidence" value="ECO:0007669"/>
    <property type="project" value="UniProtKB-UniRule"/>
</dbReference>
<evidence type="ECO:0000256" key="6">
    <source>
        <dbReference type="HAMAP-Rule" id="MF_00900"/>
    </source>
</evidence>
<protein>
    <recommendedName>
        <fullName evidence="6">GTPase HflX</fullName>
    </recommendedName>
    <alternativeName>
        <fullName evidence="6">GTP-binding protein HflX</fullName>
    </alternativeName>
</protein>
<evidence type="ECO:0000256" key="4">
    <source>
        <dbReference type="ARBA" id="ARBA00022842"/>
    </source>
</evidence>
<dbReference type="STRING" id="1123382.SAMN02745221_01566"/>
<keyword evidence="9" id="KW-0175">Coiled coil</keyword>
<dbReference type="GO" id="GO:0003924">
    <property type="term" value="F:GTPase activity"/>
    <property type="evidence" value="ECO:0007669"/>
    <property type="project" value="UniProtKB-UniRule"/>
</dbReference>
<dbReference type="GO" id="GO:0046872">
    <property type="term" value="F:metal ion binding"/>
    <property type="evidence" value="ECO:0007669"/>
    <property type="project" value="UniProtKB-KW"/>
</dbReference>
<dbReference type="InterPro" id="IPR006073">
    <property type="entry name" value="GTP-bd"/>
</dbReference>
<dbReference type="NCBIfam" id="TIGR03156">
    <property type="entry name" value="GTP_HflX"/>
    <property type="match status" value="1"/>
</dbReference>
<dbReference type="InterPro" id="IPR042108">
    <property type="entry name" value="GTPase_HflX_N_sf"/>
</dbReference>
<comment type="function">
    <text evidence="6">GTPase that associates with the 50S ribosomal subunit and may have a role during protein synthesis or ribosome biogenesis.</text>
</comment>